<dbReference type="Pfam" id="PF13641">
    <property type="entry name" value="Glyco_tranf_2_3"/>
    <property type="match status" value="1"/>
</dbReference>
<keyword evidence="2" id="KW-1185">Reference proteome</keyword>
<name>A0ABV9YM96_9PSEU</name>
<evidence type="ECO:0000313" key="2">
    <source>
        <dbReference type="Proteomes" id="UP001595947"/>
    </source>
</evidence>
<gene>
    <name evidence="1" type="ORF">ACFPBZ_05325</name>
</gene>
<comment type="caution">
    <text evidence="1">The sequence shown here is derived from an EMBL/GenBank/DDBJ whole genome shotgun (WGS) entry which is preliminary data.</text>
</comment>
<dbReference type="Gene3D" id="3.90.550.10">
    <property type="entry name" value="Spore Coat Polysaccharide Biosynthesis Protein SpsA, Chain A"/>
    <property type="match status" value="1"/>
</dbReference>
<accession>A0ABV9YM96</accession>
<protein>
    <submittedName>
        <fullName evidence="1">Glycosyltransferase family 2 protein</fullName>
    </submittedName>
</protein>
<organism evidence="1 2">
    <name type="scientific">Actinomycetospora atypica</name>
    <dbReference type="NCBI Taxonomy" id="1290095"/>
    <lineage>
        <taxon>Bacteria</taxon>
        <taxon>Bacillati</taxon>
        <taxon>Actinomycetota</taxon>
        <taxon>Actinomycetes</taxon>
        <taxon>Pseudonocardiales</taxon>
        <taxon>Pseudonocardiaceae</taxon>
        <taxon>Actinomycetospora</taxon>
    </lineage>
</organism>
<dbReference type="InterPro" id="IPR029044">
    <property type="entry name" value="Nucleotide-diphossugar_trans"/>
</dbReference>
<sequence length="273" mass="29460">MTPTVSVCVPVLQGAQDLAKTVRSVLMQAFTDIEVVVLAAPGAAVTADLDDDRVRVQHIEETLPVTTIWNRSVGASSAPLVKFLQPGDLLHPHCLAVQVSLLQAEPAAAFVAHRQHLIDRLGRTIAPARFLRGLLGVQERRHVARRVVRSGANPVGSTSGVLLRRSVFDAIGGFRRERFVADLDLYVRMTEHGPMLGLPDPLAAVRLGASPPDADTADRFFSLQRSSTREFGLIDGVTRVDRVVGALRAPGARRRREVASRLGRSARSSAVPG</sequence>
<dbReference type="InterPro" id="IPR050834">
    <property type="entry name" value="Glycosyltransf_2"/>
</dbReference>
<dbReference type="PANTHER" id="PTHR43685">
    <property type="entry name" value="GLYCOSYLTRANSFERASE"/>
    <property type="match status" value="1"/>
</dbReference>
<proteinExistence type="predicted"/>
<reference evidence="2" key="1">
    <citation type="journal article" date="2019" name="Int. J. Syst. Evol. Microbiol.">
        <title>The Global Catalogue of Microorganisms (GCM) 10K type strain sequencing project: providing services to taxonomists for standard genome sequencing and annotation.</title>
        <authorList>
            <consortium name="The Broad Institute Genomics Platform"/>
            <consortium name="The Broad Institute Genome Sequencing Center for Infectious Disease"/>
            <person name="Wu L."/>
            <person name="Ma J."/>
        </authorList>
    </citation>
    <scope>NUCLEOTIDE SEQUENCE [LARGE SCALE GENOMIC DNA]</scope>
    <source>
        <strain evidence="2">CGMCC 4.7093</strain>
    </source>
</reference>
<dbReference type="PANTHER" id="PTHR43685:SF2">
    <property type="entry name" value="GLYCOSYLTRANSFERASE 2-LIKE DOMAIN-CONTAINING PROTEIN"/>
    <property type="match status" value="1"/>
</dbReference>
<dbReference type="RefSeq" id="WP_378034967.1">
    <property type="nucleotide sequence ID" value="NZ_JBHSIV010000004.1"/>
</dbReference>
<dbReference type="EMBL" id="JBHSIV010000004">
    <property type="protein sequence ID" value="MFC5061616.1"/>
    <property type="molecule type" value="Genomic_DNA"/>
</dbReference>
<dbReference type="Proteomes" id="UP001595947">
    <property type="component" value="Unassembled WGS sequence"/>
</dbReference>
<evidence type="ECO:0000313" key="1">
    <source>
        <dbReference type="EMBL" id="MFC5061616.1"/>
    </source>
</evidence>
<dbReference type="SUPFAM" id="SSF53448">
    <property type="entry name" value="Nucleotide-diphospho-sugar transferases"/>
    <property type="match status" value="1"/>
</dbReference>